<dbReference type="Proteomes" id="UP000823603">
    <property type="component" value="Unassembled WGS sequence"/>
</dbReference>
<dbReference type="PANTHER" id="PTHR30469:SF15">
    <property type="entry name" value="HLYD FAMILY OF SECRETION PROTEINS"/>
    <property type="match status" value="1"/>
</dbReference>
<feature type="signal peptide" evidence="2">
    <location>
        <begin position="1"/>
        <end position="19"/>
    </location>
</feature>
<gene>
    <name evidence="3" type="ORF">IAB82_00810</name>
</gene>
<dbReference type="Gene3D" id="2.40.30.170">
    <property type="match status" value="1"/>
</dbReference>
<keyword evidence="2" id="KW-0732">Signal</keyword>
<sequence length="365" mass="39321">MKKTLMTMIPAAALLLVMACGCRSGEENTGDVRDGRLQYEAERNEVEVMTLERTVFTRQLISNGRLSARARSSLAFRGTGMIEQVNARNGETVRAGTVIAALDRTDKAIALKSARIAMDKAGLDLYDVLAGQGYMTRDTSSVPASVMKMARMRSGYDAALNSLHQAEYDYSGTVLTAPFTGKVADIKLGSFEQASSEPFCTLIDDSSFDVDFTVLESEYGFLEEGLKVKVTPFSGGSGHLYGTLTCINPTVDKNGQVAVTATVENDGTLIDGMNVKVTVEKDVPGQLVVPKSAVVIRDNLEVLFRHKDGKALWTYVHTLMSSGDSYVVVPNTDRGAELSEGDQVIISGNLNLADGSSVEVKKSSR</sequence>
<dbReference type="Gene3D" id="1.10.287.470">
    <property type="entry name" value="Helix hairpin bin"/>
    <property type="match status" value="1"/>
</dbReference>
<reference evidence="3" key="1">
    <citation type="submission" date="2020-10" db="EMBL/GenBank/DDBJ databases">
        <authorList>
            <person name="Gilroy R."/>
        </authorList>
    </citation>
    <scope>NUCLEOTIDE SEQUENCE</scope>
    <source>
        <strain evidence="3">B2-22910</strain>
    </source>
</reference>
<dbReference type="PROSITE" id="PS51257">
    <property type="entry name" value="PROKAR_LIPOPROTEIN"/>
    <property type="match status" value="1"/>
</dbReference>
<dbReference type="Gene3D" id="2.40.420.20">
    <property type="match status" value="1"/>
</dbReference>
<reference evidence="3" key="2">
    <citation type="journal article" date="2021" name="PeerJ">
        <title>Extensive microbial diversity within the chicken gut microbiome revealed by metagenomics and culture.</title>
        <authorList>
            <person name="Gilroy R."/>
            <person name="Ravi A."/>
            <person name="Getino M."/>
            <person name="Pursley I."/>
            <person name="Horton D.L."/>
            <person name="Alikhan N.F."/>
            <person name="Baker D."/>
            <person name="Gharbi K."/>
            <person name="Hall N."/>
            <person name="Watson M."/>
            <person name="Adriaenssens E.M."/>
            <person name="Foster-Nyarko E."/>
            <person name="Jarju S."/>
            <person name="Secka A."/>
            <person name="Antonio M."/>
            <person name="Oren A."/>
            <person name="Chaudhuri R.R."/>
            <person name="La Ragione R."/>
            <person name="Hildebrand F."/>
            <person name="Pallen M.J."/>
        </authorList>
    </citation>
    <scope>NUCLEOTIDE SEQUENCE</scope>
    <source>
        <strain evidence="3">B2-22910</strain>
    </source>
</reference>
<dbReference type="PANTHER" id="PTHR30469">
    <property type="entry name" value="MULTIDRUG RESISTANCE PROTEIN MDTA"/>
    <property type="match status" value="1"/>
</dbReference>
<dbReference type="GO" id="GO:0015562">
    <property type="term" value="F:efflux transmembrane transporter activity"/>
    <property type="evidence" value="ECO:0007669"/>
    <property type="project" value="TreeGrafter"/>
</dbReference>
<proteinExistence type="inferred from homology"/>
<evidence type="ECO:0000313" key="4">
    <source>
        <dbReference type="Proteomes" id="UP000823603"/>
    </source>
</evidence>
<dbReference type="SUPFAM" id="SSF111369">
    <property type="entry name" value="HlyD-like secretion proteins"/>
    <property type="match status" value="1"/>
</dbReference>
<name>A0A9D9ICY8_9BACT</name>
<evidence type="ECO:0000256" key="1">
    <source>
        <dbReference type="ARBA" id="ARBA00009477"/>
    </source>
</evidence>
<feature type="chain" id="PRO_5039153359" evidence="2">
    <location>
        <begin position="20"/>
        <end position="365"/>
    </location>
</feature>
<protein>
    <submittedName>
        <fullName evidence="3">Efflux RND transporter periplasmic adaptor subunit</fullName>
    </submittedName>
</protein>
<dbReference type="EMBL" id="JADIMB010000006">
    <property type="protein sequence ID" value="MBO8470318.1"/>
    <property type="molecule type" value="Genomic_DNA"/>
</dbReference>
<comment type="caution">
    <text evidence="3">The sequence shown here is derived from an EMBL/GenBank/DDBJ whole genome shotgun (WGS) entry which is preliminary data.</text>
</comment>
<evidence type="ECO:0000256" key="2">
    <source>
        <dbReference type="SAM" id="SignalP"/>
    </source>
</evidence>
<comment type="similarity">
    <text evidence="1">Belongs to the membrane fusion protein (MFP) (TC 8.A.1) family.</text>
</comment>
<dbReference type="AlphaFoldDB" id="A0A9D9ICY8"/>
<dbReference type="NCBIfam" id="TIGR01730">
    <property type="entry name" value="RND_mfp"/>
    <property type="match status" value="1"/>
</dbReference>
<evidence type="ECO:0000313" key="3">
    <source>
        <dbReference type="EMBL" id="MBO8470318.1"/>
    </source>
</evidence>
<dbReference type="InterPro" id="IPR006143">
    <property type="entry name" value="RND_pump_MFP"/>
</dbReference>
<dbReference type="GO" id="GO:1990281">
    <property type="term" value="C:efflux pump complex"/>
    <property type="evidence" value="ECO:0007669"/>
    <property type="project" value="TreeGrafter"/>
</dbReference>
<dbReference type="Gene3D" id="2.40.50.100">
    <property type="match status" value="1"/>
</dbReference>
<organism evidence="3 4">
    <name type="scientific">Candidatus Cryptobacteroides faecavium</name>
    <dbReference type="NCBI Taxonomy" id="2840762"/>
    <lineage>
        <taxon>Bacteria</taxon>
        <taxon>Pseudomonadati</taxon>
        <taxon>Bacteroidota</taxon>
        <taxon>Bacteroidia</taxon>
        <taxon>Bacteroidales</taxon>
        <taxon>Candidatus Cryptobacteroides</taxon>
    </lineage>
</organism>
<accession>A0A9D9ICY8</accession>